<dbReference type="EMBL" id="AVOT02001240">
    <property type="protein sequence ID" value="MBW0466202.1"/>
    <property type="molecule type" value="Genomic_DNA"/>
</dbReference>
<dbReference type="InterPro" id="IPR015422">
    <property type="entry name" value="PyrdxlP-dep_Trfase_small"/>
</dbReference>
<dbReference type="InterPro" id="IPR015421">
    <property type="entry name" value="PyrdxlP-dep_Trfase_major"/>
</dbReference>
<comment type="cofactor">
    <cofactor evidence="1 12">
        <name>pyridoxal 5'-phosphate</name>
        <dbReference type="ChEBI" id="CHEBI:597326"/>
    </cofactor>
</comment>
<dbReference type="GO" id="GO:0030170">
    <property type="term" value="F:pyridoxal phosphate binding"/>
    <property type="evidence" value="ECO:0007669"/>
    <property type="project" value="TreeGrafter"/>
</dbReference>
<reference evidence="14" key="1">
    <citation type="submission" date="2021-03" db="EMBL/GenBank/DDBJ databases">
        <title>Draft genome sequence of rust myrtle Austropuccinia psidii MF-1, a brazilian biotype.</title>
        <authorList>
            <person name="Quecine M.C."/>
            <person name="Pachon D.M.R."/>
            <person name="Bonatelli M.L."/>
            <person name="Correr F.H."/>
            <person name="Franceschini L.M."/>
            <person name="Leite T.F."/>
            <person name="Margarido G.R.A."/>
            <person name="Almeida C.A."/>
            <person name="Ferrarezi J.A."/>
            <person name="Labate C.A."/>
        </authorList>
    </citation>
    <scope>NUCLEOTIDE SEQUENCE</scope>
    <source>
        <strain evidence="14">MF-1</strain>
    </source>
</reference>
<comment type="caution">
    <text evidence="14">The sequence shown here is derived from an EMBL/GenBank/DDBJ whole genome shotgun (WGS) entry which is preliminary data.</text>
</comment>
<keyword evidence="8" id="KW-0663">Pyridoxal phosphate</keyword>
<dbReference type="Pfam" id="PF00266">
    <property type="entry name" value="Aminotran_5"/>
    <property type="match status" value="1"/>
</dbReference>
<dbReference type="HAMAP" id="MF_00160">
    <property type="entry name" value="SerC_aminotrans_5"/>
    <property type="match status" value="1"/>
</dbReference>
<evidence type="ECO:0000313" key="14">
    <source>
        <dbReference type="EMBL" id="MBW0466202.1"/>
    </source>
</evidence>
<dbReference type="InterPro" id="IPR022278">
    <property type="entry name" value="Pser_aminoTfrase"/>
</dbReference>
<evidence type="ECO:0000256" key="8">
    <source>
        <dbReference type="ARBA" id="ARBA00022898"/>
    </source>
</evidence>
<dbReference type="FunFam" id="3.40.640.10:FF:000010">
    <property type="entry name" value="Phosphoserine aminotransferase"/>
    <property type="match status" value="1"/>
</dbReference>
<dbReference type="InterPro" id="IPR020578">
    <property type="entry name" value="Aminotrans_V_PyrdxlP_BS"/>
</dbReference>
<dbReference type="Gene3D" id="3.90.1150.10">
    <property type="entry name" value="Aspartate Aminotransferase, domain 1"/>
    <property type="match status" value="1"/>
</dbReference>
<sequence length="411" mass="45160">MSHSSRDQTINLGAGPCTLPTSVLEIASQGLLNYDGTGMGLIELSHRSKTFQNLNLDTQNDLRSLLGVPENFEILFMQGGGLLQFSCAVMNLLNRFRLDRRTKPEDVVRADYLITGSWSAKAAAEATRLGCLVNVVADSRHFSSDSKSFTSIPDPKSWKLSHADQPSSAPAFLFYCDNETVNGVEMASPGFPISSLPQFYQDVPLVADMSSNILSRKIPYDLWKRLGIVFAGAQKNMGPSGLTIAIVRQDLIIDLDQALPYGGLRVPAMLSYKNMAEHQSLYNTPPMFSIYVSGLVFKDLLKKGGIEQIEQINYAKAKILYQVIDGSQGFYVNNIQSSARSRMNVVFRCQGGVSVEEKFIAEAEKIGIKQVKGHRSVGGIRASLYNAVTLENVNSLCKFMLEFKASNGSNL</sequence>
<dbReference type="InterPro" id="IPR015424">
    <property type="entry name" value="PyrdxlP-dep_Trfase"/>
</dbReference>
<dbReference type="GO" id="GO:0005737">
    <property type="term" value="C:cytoplasm"/>
    <property type="evidence" value="ECO:0007669"/>
    <property type="project" value="TreeGrafter"/>
</dbReference>
<dbReference type="Proteomes" id="UP000765509">
    <property type="component" value="Unassembled WGS sequence"/>
</dbReference>
<evidence type="ECO:0000256" key="7">
    <source>
        <dbReference type="ARBA" id="ARBA00022679"/>
    </source>
</evidence>
<dbReference type="PANTHER" id="PTHR43247">
    <property type="entry name" value="PHOSPHOSERINE AMINOTRANSFERASE"/>
    <property type="match status" value="1"/>
</dbReference>
<dbReference type="Gene3D" id="3.40.640.10">
    <property type="entry name" value="Type I PLP-dependent aspartate aminotransferase-like (Major domain)"/>
    <property type="match status" value="1"/>
</dbReference>
<comment type="pathway">
    <text evidence="2">Amino-acid biosynthesis; L-serine biosynthesis; L-serine from 3-phospho-D-glycerate: step 2/3.</text>
</comment>
<dbReference type="FunFam" id="3.90.1150.10:FF:000006">
    <property type="entry name" value="Phosphoserine aminotransferase"/>
    <property type="match status" value="1"/>
</dbReference>
<proteinExistence type="inferred from homology"/>
<organism evidence="14 15">
    <name type="scientific">Austropuccinia psidii MF-1</name>
    <dbReference type="NCBI Taxonomy" id="1389203"/>
    <lineage>
        <taxon>Eukaryota</taxon>
        <taxon>Fungi</taxon>
        <taxon>Dikarya</taxon>
        <taxon>Basidiomycota</taxon>
        <taxon>Pucciniomycotina</taxon>
        <taxon>Pucciniomycetes</taxon>
        <taxon>Pucciniales</taxon>
        <taxon>Sphaerophragmiaceae</taxon>
        <taxon>Austropuccinia</taxon>
    </lineage>
</organism>
<evidence type="ECO:0000256" key="3">
    <source>
        <dbReference type="ARBA" id="ARBA00006904"/>
    </source>
</evidence>
<gene>
    <name evidence="14" type="ORF">O181_005917</name>
</gene>
<name>A0A9Q3BJQ0_9BASI</name>
<evidence type="ECO:0000256" key="11">
    <source>
        <dbReference type="ARBA" id="ARBA00049007"/>
    </source>
</evidence>
<evidence type="ECO:0000313" key="15">
    <source>
        <dbReference type="Proteomes" id="UP000765509"/>
    </source>
</evidence>
<evidence type="ECO:0000256" key="5">
    <source>
        <dbReference type="ARBA" id="ARBA00022576"/>
    </source>
</evidence>
<comment type="catalytic activity">
    <reaction evidence="11">
        <text>O-phospho-L-serine + 2-oxoglutarate = 3-phosphooxypyruvate + L-glutamate</text>
        <dbReference type="Rhea" id="RHEA:14329"/>
        <dbReference type="ChEBI" id="CHEBI:16810"/>
        <dbReference type="ChEBI" id="CHEBI:18110"/>
        <dbReference type="ChEBI" id="CHEBI:29985"/>
        <dbReference type="ChEBI" id="CHEBI:57524"/>
        <dbReference type="EC" id="2.6.1.52"/>
    </reaction>
</comment>
<evidence type="ECO:0000256" key="6">
    <source>
        <dbReference type="ARBA" id="ARBA00022605"/>
    </source>
</evidence>
<comment type="catalytic activity">
    <reaction evidence="10">
        <text>4-(phosphooxy)-L-threonine + 2-oxoglutarate = (R)-3-hydroxy-2-oxo-4-phosphooxybutanoate + L-glutamate</text>
        <dbReference type="Rhea" id="RHEA:16573"/>
        <dbReference type="ChEBI" id="CHEBI:16810"/>
        <dbReference type="ChEBI" id="CHEBI:29985"/>
        <dbReference type="ChEBI" id="CHEBI:58452"/>
        <dbReference type="ChEBI" id="CHEBI:58538"/>
        <dbReference type="EC" id="2.6.1.52"/>
    </reaction>
</comment>
<accession>A0A9Q3BJQ0</accession>
<protein>
    <recommendedName>
        <fullName evidence="4">phosphoserine transaminase</fullName>
        <ecNumber evidence="4">2.6.1.52</ecNumber>
    </recommendedName>
</protein>
<evidence type="ECO:0000256" key="12">
    <source>
        <dbReference type="RuleBase" id="RU004504"/>
    </source>
</evidence>
<evidence type="ECO:0000256" key="9">
    <source>
        <dbReference type="ARBA" id="ARBA00023299"/>
    </source>
</evidence>
<dbReference type="EC" id="2.6.1.52" evidence="4"/>
<dbReference type="PROSITE" id="PS00595">
    <property type="entry name" value="AA_TRANSFER_CLASS_5"/>
    <property type="match status" value="1"/>
</dbReference>
<evidence type="ECO:0000259" key="13">
    <source>
        <dbReference type="Pfam" id="PF00266"/>
    </source>
</evidence>
<dbReference type="AlphaFoldDB" id="A0A9Q3BJQ0"/>
<dbReference type="OrthoDB" id="1703350at2759"/>
<evidence type="ECO:0000256" key="10">
    <source>
        <dbReference type="ARBA" id="ARBA00047630"/>
    </source>
</evidence>
<evidence type="ECO:0000256" key="1">
    <source>
        <dbReference type="ARBA" id="ARBA00001933"/>
    </source>
</evidence>
<evidence type="ECO:0000256" key="4">
    <source>
        <dbReference type="ARBA" id="ARBA00013030"/>
    </source>
</evidence>
<keyword evidence="15" id="KW-1185">Reference proteome</keyword>
<dbReference type="GO" id="GO:0004648">
    <property type="term" value="F:O-phospho-L-serine:2-oxoglutarate aminotransferase activity"/>
    <property type="evidence" value="ECO:0007669"/>
    <property type="project" value="UniProtKB-EC"/>
</dbReference>
<dbReference type="SUPFAM" id="SSF53383">
    <property type="entry name" value="PLP-dependent transferases"/>
    <property type="match status" value="1"/>
</dbReference>
<keyword evidence="7" id="KW-0808">Transferase</keyword>
<dbReference type="PIRSF" id="PIRSF000525">
    <property type="entry name" value="SerC"/>
    <property type="match status" value="1"/>
</dbReference>
<keyword evidence="5" id="KW-0032">Aminotransferase</keyword>
<feature type="domain" description="Aminotransferase class V" evidence="13">
    <location>
        <begin position="11"/>
        <end position="396"/>
    </location>
</feature>
<dbReference type="PANTHER" id="PTHR43247:SF1">
    <property type="entry name" value="PHOSPHOSERINE AMINOTRANSFERASE"/>
    <property type="match status" value="1"/>
</dbReference>
<dbReference type="NCBIfam" id="NF003764">
    <property type="entry name" value="PRK05355.1"/>
    <property type="match status" value="1"/>
</dbReference>
<evidence type="ECO:0000256" key="2">
    <source>
        <dbReference type="ARBA" id="ARBA00005099"/>
    </source>
</evidence>
<keyword evidence="6" id="KW-0028">Amino-acid biosynthesis</keyword>
<dbReference type="GO" id="GO:0006564">
    <property type="term" value="P:L-serine biosynthetic process"/>
    <property type="evidence" value="ECO:0007669"/>
    <property type="project" value="UniProtKB-KW"/>
</dbReference>
<keyword evidence="9" id="KW-0718">Serine biosynthesis</keyword>
<dbReference type="InterPro" id="IPR000192">
    <property type="entry name" value="Aminotrans_V_dom"/>
</dbReference>
<comment type="similarity">
    <text evidence="3">Belongs to the class-V pyridoxal-phosphate-dependent aminotransferase family. SerC subfamily.</text>
</comment>